<dbReference type="EMBL" id="AP026866">
    <property type="protein sequence ID" value="BDS08567.1"/>
    <property type="molecule type" value="Genomic_DNA"/>
</dbReference>
<dbReference type="KEGG" id="osu:NT6N_36070"/>
<dbReference type="AlphaFoldDB" id="A0AAT9FRQ0"/>
<protein>
    <submittedName>
        <fullName evidence="1">Uncharacterized protein</fullName>
    </submittedName>
</protein>
<sequence length="32" mass="3677">MVEVTISCKYDSLLEKMLMQKGEEAEIAARLF</sequence>
<reference evidence="1" key="1">
    <citation type="submission" date="2024-07" db="EMBL/GenBank/DDBJ databases">
        <title>Complete genome sequence of Verrucomicrobiaceae bacterium NT6N.</title>
        <authorList>
            <person name="Huang C."/>
            <person name="Takami H."/>
            <person name="Hamasaki K."/>
        </authorList>
    </citation>
    <scope>NUCLEOTIDE SEQUENCE</scope>
    <source>
        <strain evidence="1">NT6N</strain>
    </source>
</reference>
<name>A0AAT9FRQ0_9BACT</name>
<gene>
    <name evidence="1" type="ORF">NT6N_36070</name>
</gene>
<proteinExistence type="predicted"/>
<accession>A0AAT9FRQ0</accession>
<organism evidence="1">
    <name type="scientific">Oceaniferula spumae</name>
    <dbReference type="NCBI Taxonomy" id="2979115"/>
    <lineage>
        <taxon>Bacteria</taxon>
        <taxon>Pseudomonadati</taxon>
        <taxon>Verrucomicrobiota</taxon>
        <taxon>Verrucomicrobiia</taxon>
        <taxon>Verrucomicrobiales</taxon>
        <taxon>Verrucomicrobiaceae</taxon>
        <taxon>Oceaniferula</taxon>
    </lineage>
</organism>
<evidence type="ECO:0000313" key="1">
    <source>
        <dbReference type="EMBL" id="BDS08567.1"/>
    </source>
</evidence>